<dbReference type="InterPro" id="IPR050463">
    <property type="entry name" value="Gfo/Idh/MocA_oxidrdct_glycsds"/>
</dbReference>
<dbReference type="Gene3D" id="3.30.360.10">
    <property type="entry name" value="Dihydrodipicolinate Reductase, domain 2"/>
    <property type="match status" value="1"/>
</dbReference>
<feature type="domain" description="Gfo/Idh/MocA-like oxidoreductase N-terminal" evidence="2">
    <location>
        <begin position="5"/>
        <end position="116"/>
    </location>
</feature>
<reference evidence="3 4" key="1">
    <citation type="journal article" date="2016" name="Nat. Commun.">
        <title>Thousands of microbial genomes shed light on interconnected biogeochemical processes in an aquifer system.</title>
        <authorList>
            <person name="Anantharaman K."/>
            <person name="Brown C.T."/>
            <person name="Hug L.A."/>
            <person name="Sharon I."/>
            <person name="Castelle C.J."/>
            <person name="Probst A.J."/>
            <person name="Thomas B.C."/>
            <person name="Singh A."/>
            <person name="Wilkins M.J."/>
            <person name="Karaoz U."/>
            <person name="Brodie E.L."/>
            <person name="Williams K.H."/>
            <person name="Hubbard S.S."/>
            <person name="Banfield J.F."/>
        </authorList>
    </citation>
    <scope>NUCLEOTIDE SEQUENCE [LARGE SCALE GENOMIC DNA]</scope>
    <source>
        <strain evidence="4">RIFCSPLOWO2_12_FULL_64_10</strain>
    </source>
</reference>
<dbReference type="SUPFAM" id="SSF51735">
    <property type="entry name" value="NAD(P)-binding Rossmann-fold domains"/>
    <property type="match status" value="1"/>
</dbReference>
<dbReference type="Gene3D" id="3.40.50.720">
    <property type="entry name" value="NAD(P)-binding Rossmann-like Domain"/>
    <property type="match status" value="1"/>
</dbReference>
<evidence type="ECO:0000259" key="2">
    <source>
        <dbReference type="Pfam" id="PF01408"/>
    </source>
</evidence>
<dbReference type="AlphaFoldDB" id="A0A1F6CM56"/>
<organism evidence="3 4">
    <name type="scientific">Handelsmanbacteria sp. (strain RIFCSPLOWO2_12_FULL_64_10)</name>
    <dbReference type="NCBI Taxonomy" id="1817868"/>
    <lineage>
        <taxon>Bacteria</taxon>
        <taxon>Candidatus Handelsmaniibacteriota</taxon>
    </lineage>
</organism>
<keyword evidence="1" id="KW-0560">Oxidoreductase</keyword>
<dbReference type="InterPro" id="IPR036291">
    <property type="entry name" value="NAD(P)-bd_dom_sf"/>
</dbReference>
<dbReference type="Proteomes" id="UP000178606">
    <property type="component" value="Unassembled WGS sequence"/>
</dbReference>
<dbReference type="GO" id="GO:0000166">
    <property type="term" value="F:nucleotide binding"/>
    <property type="evidence" value="ECO:0007669"/>
    <property type="project" value="InterPro"/>
</dbReference>
<evidence type="ECO:0000256" key="1">
    <source>
        <dbReference type="ARBA" id="ARBA00023002"/>
    </source>
</evidence>
<dbReference type="PANTHER" id="PTHR43818:SF11">
    <property type="entry name" value="BCDNA.GH03377"/>
    <property type="match status" value="1"/>
</dbReference>
<evidence type="ECO:0000313" key="3">
    <source>
        <dbReference type="EMBL" id="OGG50100.1"/>
    </source>
</evidence>
<dbReference type="GO" id="GO:0016491">
    <property type="term" value="F:oxidoreductase activity"/>
    <property type="evidence" value="ECO:0007669"/>
    <property type="project" value="UniProtKB-KW"/>
</dbReference>
<dbReference type="Pfam" id="PF01408">
    <property type="entry name" value="GFO_IDH_MocA"/>
    <property type="match status" value="1"/>
</dbReference>
<sequence>MGETLKIAVVGLGNRGPQHLCTIVGIPDRYRLVGICDMVPEKLQAAADRFGAPGFSNAEEMMDRARPDLVVFTVSHRDLSNLVKLAADRKIHVATETPIAATLPVADLLIETARRGNIKLENFEQCWRWPREQLKRRVLTSGVLGEMVQARCYTYIAPYHATGVFLKMVGSHVRQVVGYGRELRICPQQKTGSPYASTRKWVIGALEFENGVSGVFEMKVRQPYISGHDFSNCAADCTQGHILHEEVYIAKDAARPKAGGAHQERGNLVHYPIQEGWEEIQGRRILTKVWIDTDPEISWENPYRQYAPEPVYPGGDDYGRLEEYISYHRAIVEDTAPEYGVAEARHNIEVMIAAAHSARLGSQTLTLPLDPKVEMSFW</sequence>
<dbReference type="InterPro" id="IPR000683">
    <property type="entry name" value="Gfo/Idh/MocA-like_OxRdtase_N"/>
</dbReference>
<accession>A0A1F6CM56</accession>
<evidence type="ECO:0000313" key="4">
    <source>
        <dbReference type="Proteomes" id="UP000178606"/>
    </source>
</evidence>
<dbReference type="EMBL" id="MFKF01000214">
    <property type="protein sequence ID" value="OGG50100.1"/>
    <property type="molecule type" value="Genomic_DNA"/>
</dbReference>
<dbReference type="PANTHER" id="PTHR43818">
    <property type="entry name" value="BCDNA.GH03377"/>
    <property type="match status" value="1"/>
</dbReference>
<gene>
    <name evidence="3" type="ORF">A3F84_02630</name>
</gene>
<name>A0A1F6CM56_HANXR</name>
<proteinExistence type="predicted"/>
<comment type="caution">
    <text evidence="3">The sequence shown here is derived from an EMBL/GenBank/DDBJ whole genome shotgun (WGS) entry which is preliminary data.</text>
</comment>
<protein>
    <recommendedName>
        <fullName evidence="2">Gfo/Idh/MocA-like oxidoreductase N-terminal domain-containing protein</fullName>
    </recommendedName>
</protein>